<name>A0AAE0LMP6_9PEZI</name>
<dbReference type="EMBL" id="JAUEPN010000015">
    <property type="protein sequence ID" value="KAK3290212.1"/>
    <property type="molecule type" value="Genomic_DNA"/>
</dbReference>
<protein>
    <submittedName>
        <fullName evidence="2">Uncharacterized protein</fullName>
    </submittedName>
</protein>
<dbReference type="AlphaFoldDB" id="A0AAE0LMP6"/>
<comment type="caution">
    <text evidence="2">The sequence shown here is derived from an EMBL/GenBank/DDBJ whole genome shotgun (WGS) entry which is preliminary data.</text>
</comment>
<accession>A0AAE0LMP6</accession>
<keyword evidence="3" id="KW-1185">Reference proteome</keyword>
<dbReference type="Proteomes" id="UP001278766">
    <property type="component" value="Unassembled WGS sequence"/>
</dbReference>
<feature type="non-terminal residue" evidence="2">
    <location>
        <position position="178"/>
    </location>
</feature>
<dbReference type="EMBL" id="JAUEPN010000011">
    <property type="protein sequence ID" value="KAK3291076.1"/>
    <property type="molecule type" value="Genomic_DNA"/>
</dbReference>
<evidence type="ECO:0000313" key="2">
    <source>
        <dbReference type="EMBL" id="KAK3291076.1"/>
    </source>
</evidence>
<evidence type="ECO:0000313" key="3">
    <source>
        <dbReference type="Proteomes" id="UP001278766"/>
    </source>
</evidence>
<evidence type="ECO:0000313" key="1">
    <source>
        <dbReference type="EMBL" id="KAK3290212.1"/>
    </source>
</evidence>
<dbReference type="GeneID" id="87841803"/>
<sequence length="178" mass="20215">LTTMQNEPSSKTGLEMFIKDGRRHPERTCRYLATNRYKSREIPFDELITLPLYTTLVDLQRLAPGEVKRLAEIASERHKGDFVTALAKYCKGLDTLRRAAALFEGAIHLVESTSITARTTAEEREHWVSVSHAQLRWLQHCSSRVRCSQKVHNKTCLVSRICQQAEPRGAGRPGPVME</sequence>
<organism evidence="2 3">
    <name type="scientific">Chaetomium fimeti</name>
    <dbReference type="NCBI Taxonomy" id="1854472"/>
    <lineage>
        <taxon>Eukaryota</taxon>
        <taxon>Fungi</taxon>
        <taxon>Dikarya</taxon>
        <taxon>Ascomycota</taxon>
        <taxon>Pezizomycotina</taxon>
        <taxon>Sordariomycetes</taxon>
        <taxon>Sordariomycetidae</taxon>
        <taxon>Sordariales</taxon>
        <taxon>Chaetomiaceae</taxon>
        <taxon>Chaetomium</taxon>
    </lineage>
</organism>
<proteinExistence type="predicted"/>
<dbReference type="RefSeq" id="XP_062654590.1">
    <property type="nucleotide sequence ID" value="XM_062804855.1"/>
</dbReference>
<reference evidence="2" key="2">
    <citation type="submission" date="2023-06" db="EMBL/GenBank/DDBJ databases">
        <authorList>
            <consortium name="Lawrence Berkeley National Laboratory"/>
            <person name="Haridas S."/>
            <person name="Hensen N."/>
            <person name="Bonometti L."/>
            <person name="Westerberg I."/>
            <person name="Brannstrom I.O."/>
            <person name="Guillou S."/>
            <person name="Cros-Aarteil S."/>
            <person name="Calhoun S."/>
            <person name="Kuo A."/>
            <person name="Mondo S."/>
            <person name="Pangilinan J."/>
            <person name="Riley R."/>
            <person name="Labutti K."/>
            <person name="Andreopoulos B."/>
            <person name="Lipzen A."/>
            <person name="Chen C."/>
            <person name="Yanf M."/>
            <person name="Daum C."/>
            <person name="Ng V."/>
            <person name="Clum A."/>
            <person name="Steindorff A."/>
            <person name="Ohm R."/>
            <person name="Martin F."/>
            <person name="Silar P."/>
            <person name="Natvig D."/>
            <person name="Lalanne C."/>
            <person name="Gautier V."/>
            <person name="Ament-Velasquez S.L."/>
            <person name="Kruys A."/>
            <person name="Hutchinson M.I."/>
            <person name="Powell A.J."/>
            <person name="Barry K."/>
            <person name="Miller A.N."/>
            <person name="Grigoriev I.V."/>
            <person name="Debuchy R."/>
            <person name="Gladieux P."/>
            <person name="Thoren M.H."/>
            <person name="Johannesson H."/>
        </authorList>
    </citation>
    <scope>NUCLEOTIDE SEQUENCE</scope>
    <source>
        <strain evidence="2">CBS 168.71</strain>
    </source>
</reference>
<reference evidence="2" key="1">
    <citation type="journal article" date="2023" name="Mol. Phylogenet. Evol.">
        <title>Genome-scale phylogeny and comparative genomics of the fungal order Sordariales.</title>
        <authorList>
            <person name="Hensen N."/>
            <person name="Bonometti L."/>
            <person name="Westerberg I."/>
            <person name="Brannstrom I.O."/>
            <person name="Guillou S."/>
            <person name="Cros-Aarteil S."/>
            <person name="Calhoun S."/>
            <person name="Haridas S."/>
            <person name="Kuo A."/>
            <person name="Mondo S."/>
            <person name="Pangilinan J."/>
            <person name="Riley R."/>
            <person name="LaButti K."/>
            <person name="Andreopoulos B."/>
            <person name="Lipzen A."/>
            <person name="Chen C."/>
            <person name="Yan M."/>
            <person name="Daum C."/>
            <person name="Ng V."/>
            <person name="Clum A."/>
            <person name="Steindorff A."/>
            <person name="Ohm R.A."/>
            <person name="Martin F."/>
            <person name="Silar P."/>
            <person name="Natvig D.O."/>
            <person name="Lalanne C."/>
            <person name="Gautier V."/>
            <person name="Ament-Velasquez S.L."/>
            <person name="Kruys A."/>
            <person name="Hutchinson M.I."/>
            <person name="Powell A.J."/>
            <person name="Barry K."/>
            <person name="Miller A.N."/>
            <person name="Grigoriev I.V."/>
            <person name="Debuchy R."/>
            <person name="Gladieux P."/>
            <person name="Hiltunen Thoren M."/>
            <person name="Johannesson H."/>
        </authorList>
    </citation>
    <scope>NUCLEOTIDE SEQUENCE</scope>
    <source>
        <strain evidence="2">CBS 168.71</strain>
    </source>
</reference>
<gene>
    <name evidence="2" type="ORF">B0H64DRAFT_411502</name>
    <name evidence="1" type="ORF">B0H64DRAFT_413690</name>
</gene>